<evidence type="ECO:0000256" key="7">
    <source>
        <dbReference type="SAM" id="SignalP"/>
    </source>
</evidence>
<feature type="domain" description="Chitin-binding type-2" evidence="8">
    <location>
        <begin position="135"/>
        <end position="192"/>
    </location>
</feature>
<dbReference type="GO" id="GO:0008061">
    <property type="term" value="F:chitin binding"/>
    <property type="evidence" value="ECO:0007669"/>
    <property type="project" value="UniProtKB-KW"/>
</dbReference>
<dbReference type="PANTHER" id="PTHR23301:SF0">
    <property type="entry name" value="CHITIN-BINDING TYPE-2 DOMAIN-CONTAINING PROTEIN-RELATED"/>
    <property type="match status" value="1"/>
</dbReference>
<feature type="signal peptide" evidence="7">
    <location>
        <begin position="1"/>
        <end position="22"/>
    </location>
</feature>
<evidence type="ECO:0000313" key="10">
    <source>
        <dbReference type="WBParaSite" id="SVE_1982500.1"/>
    </source>
</evidence>
<dbReference type="STRING" id="75913.A0A0K0G512"/>
<feature type="domain" description="Chitin-binding type-2" evidence="8">
    <location>
        <begin position="478"/>
        <end position="534"/>
    </location>
</feature>
<dbReference type="Gene3D" id="3.20.20.80">
    <property type="entry name" value="Glycosidases"/>
    <property type="match status" value="5"/>
</dbReference>
<feature type="compositionally biased region" description="Basic residues" evidence="6">
    <location>
        <begin position="1370"/>
        <end position="1379"/>
    </location>
</feature>
<evidence type="ECO:0000256" key="6">
    <source>
        <dbReference type="SAM" id="MobiDB-lite"/>
    </source>
</evidence>
<evidence type="ECO:0000256" key="4">
    <source>
        <dbReference type="ARBA" id="ARBA00023157"/>
    </source>
</evidence>
<keyword evidence="1" id="KW-0147">Chitin-binding</keyword>
<evidence type="ECO:0000256" key="3">
    <source>
        <dbReference type="ARBA" id="ARBA00022737"/>
    </source>
</evidence>
<dbReference type="WBParaSite" id="SVE_1982500.1">
    <property type="protein sequence ID" value="SVE_1982500.1"/>
    <property type="gene ID" value="SVE_1982500"/>
</dbReference>
<dbReference type="Proteomes" id="UP000035680">
    <property type="component" value="Unassembled WGS sequence"/>
</dbReference>
<feature type="domain" description="Chitin-binding type-2" evidence="8">
    <location>
        <begin position="851"/>
        <end position="907"/>
    </location>
</feature>
<evidence type="ECO:0000313" key="9">
    <source>
        <dbReference type="Proteomes" id="UP000035680"/>
    </source>
</evidence>
<feature type="domain" description="Chitin-binding type-2" evidence="8">
    <location>
        <begin position="699"/>
        <end position="755"/>
    </location>
</feature>
<dbReference type="SUPFAM" id="SSF57625">
    <property type="entry name" value="Invertebrate chitin-binding proteins"/>
    <property type="match status" value="16"/>
</dbReference>
<keyword evidence="9" id="KW-1185">Reference proteome</keyword>
<feature type="domain" description="Chitin-binding type-2" evidence="8">
    <location>
        <begin position="774"/>
        <end position="830"/>
    </location>
</feature>
<dbReference type="PROSITE" id="PS50940">
    <property type="entry name" value="CHIT_BIND_II"/>
    <property type="match status" value="18"/>
</dbReference>
<reference evidence="9" key="1">
    <citation type="submission" date="2014-07" db="EMBL/GenBank/DDBJ databases">
        <authorList>
            <person name="Martin A.A"/>
            <person name="De Silva N."/>
        </authorList>
    </citation>
    <scope>NUCLEOTIDE SEQUENCE</scope>
</reference>
<feature type="domain" description="Chitin-binding type-2" evidence="8">
    <location>
        <begin position="221"/>
        <end position="280"/>
    </location>
</feature>
<evidence type="ECO:0000256" key="1">
    <source>
        <dbReference type="ARBA" id="ARBA00022669"/>
    </source>
</evidence>
<accession>A0A0K0G512</accession>
<feature type="domain" description="Chitin-binding type-2" evidence="8">
    <location>
        <begin position="551"/>
        <end position="607"/>
    </location>
</feature>
<feature type="domain" description="Chitin-binding type-2" evidence="8">
    <location>
        <begin position="1433"/>
        <end position="1490"/>
    </location>
</feature>
<feature type="domain" description="Chitin-binding type-2" evidence="8">
    <location>
        <begin position="924"/>
        <end position="980"/>
    </location>
</feature>
<protein>
    <submittedName>
        <fullName evidence="10">Chondroitin proteoglycan 2</fullName>
    </submittedName>
</protein>
<feature type="domain" description="Chitin-binding type-2" evidence="8">
    <location>
        <begin position="1000"/>
        <end position="1056"/>
    </location>
</feature>
<feature type="region of interest" description="Disordered" evidence="6">
    <location>
        <begin position="1365"/>
        <end position="1393"/>
    </location>
</feature>
<keyword evidence="2 7" id="KW-0732">Signal</keyword>
<proteinExistence type="predicted"/>
<dbReference type="PANTHER" id="PTHR23301">
    <property type="entry name" value="CHITIN BINDING PERITROPHIN-A"/>
    <property type="match status" value="1"/>
</dbReference>
<feature type="domain" description="Chitin-binding type-2" evidence="8">
    <location>
        <begin position="1074"/>
        <end position="1130"/>
    </location>
</feature>
<dbReference type="InterPro" id="IPR002557">
    <property type="entry name" value="Chitin-bd_dom"/>
</dbReference>
<feature type="domain" description="Chitin-binding type-2" evidence="8">
    <location>
        <begin position="64"/>
        <end position="120"/>
    </location>
</feature>
<organism evidence="9 10">
    <name type="scientific">Strongyloides venezuelensis</name>
    <name type="common">Threadworm</name>
    <dbReference type="NCBI Taxonomy" id="75913"/>
    <lineage>
        <taxon>Eukaryota</taxon>
        <taxon>Metazoa</taxon>
        <taxon>Ecdysozoa</taxon>
        <taxon>Nematoda</taxon>
        <taxon>Chromadorea</taxon>
        <taxon>Rhabditida</taxon>
        <taxon>Tylenchina</taxon>
        <taxon>Panagrolaimomorpha</taxon>
        <taxon>Strongyloidoidea</taxon>
        <taxon>Strongyloididae</taxon>
        <taxon>Strongyloides</taxon>
    </lineage>
</organism>
<reference evidence="10" key="2">
    <citation type="submission" date="2015-08" db="UniProtKB">
        <authorList>
            <consortium name="WormBaseParasite"/>
        </authorList>
    </citation>
    <scope>IDENTIFICATION</scope>
</reference>
<feature type="domain" description="Chitin-binding type-2" evidence="8">
    <location>
        <begin position="308"/>
        <end position="362"/>
    </location>
</feature>
<feature type="domain" description="Chitin-binding type-2" evidence="8">
    <location>
        <begin position="1299"/>
        <end position="1356"/>
    </location>
</feature>
<feature type="chain" id="PRO_5005330760" evidence="7">
    <location>
        <begin position="23"/>
        <end position="1490"/>
    </location>
</feature>
<feature type="domain" description="Chitin-binding type-2" evidence="8">
    <location>
        <begin position="405"/>
        <end position="461"/>
    </location>
</feature>
<name>A0A0K0G512_STRVS</name>
<feature type="domain" description="Chitin-binding type-2" evidence="8">
    <location>
        <begin position="626"/>
        <end position="679"/>
    </location>
</feature>
<feature type="domain" description="Chitin-binding type-2" evidence="8">
    <location>
        <begin position="1219"/>
        <end position="1275"/>
    </location>
</feature>
<keyword evidence="4" id="KW-1015">Disulfide bond</keyword>
<evidence type="ECO:0000256" key="2">
    <source>
        <dbReference type="ARBA" id="ARBA00022729"/>
    </source>
</evidence>
<sequence length="1490" mass="165781">MRLWKSVTTFLISFAILNVAVARKSQNNRYDSSDDFERRKFRDPSTTTPTLPQDFYRENQERQALKCAHLGDGNYVFGCSERFWTCRGNTGFLMHCPAGLYFNPLRNQCQYIQNVDLCQNARLRDSLVPQRAVDEFSCTDKEDGFYTKGYCDGNYIRCIGGILYNHHCPADLEFDDKKIACVERKDVQHCRTVRRMSFNAHQKKNRSPCNGGECSKDNDGEVDCSILPDGTYPPTGSLCKNFFYKCTSGQSTFMKCPKGLYYSTETQQCDVMENINECEFIFSGAVKVKKTTIKHFHVKPHPIPPAKSISCAGKADGFYTENPCTPVYFQCSSEFSFGQVCPSGFVFDIPSKTCVTFDKCRKMKMPKPEAMPTFKPTTVPVYTTTPSTNTVPQTTTTPAQSSPVDNFCVDKADGTYPLGCSDEYYVCSNGQAYKMKCAGSTVFDVETNSCDARTHVTACGGSKPVTEMPTQGSVVIKDTFCEGKNDGVYATGCTNEYYVCNGGYAFKNTCPPGLVYSVEDQACLYKKNVLACGGSPTQKIETTLAPTVQFDPFCSGKIDGYYSEQCSDVFYHCMGGFANKQRCPIGLFFDLEYEQCNHKEEITACGGSKSPATTTTPTPIPTEQADTFCSGKPDGYYAKGCSSEYYACTGGYTFKMYCVDGTFYDQTENRCFVKEECPACGGKLPQPTPEKPNEVLPVDTFCSGKEDGYYSDKCSTTFYICENESGEKQTCPPGLFFDADFNMCDWKDQITACGGQKTTPPPLVTVTYPPVIVDTFCQGKVDGYYAQGCAQEYYACVGEAAHKMYCQDDFFYDSKENECLPKDEASTCGGTKKVYEVVPDQSTSPDHGVIDIFCTDKTDGFYDFQCSSDYYNCFSGFGTKQTCPSGTKFDIQNQECNFPTEIVACGGSPSPKVEQPVFAPIEVNPFCVGKENGYYALECSGKYYSCLDEIAVQMNCPAGLVYDDKFQQCLTPEEAPACGGAGPTEFTPLPTMPSDVGVVDTFCQGKTDGYYSDECSNWFYNCNNQYGNKVLCPSGLMFDKTTNACEVKKYAVSCGGQPRPKPTVYTVKEKLPDDPFCVGKGNGYYANGCSNMYYGCNNGVTQKMSCPMETFFDDEINKCSFRDEVPACGGTRPSQVADNIVALLQPSAYCEGKPSGRYAESCQSYFIVCNGPYAERIDCPAGLYYDKENEQCDVRASIAACGGVTPTKQIVVSPRPVVKNVCDNKADGIYCKGCARECMKCQSGQAVKFTCAEGLYYDEETKSCTTKDTIPVCGGTRPKVTAAPVKPTESSQSLDVVHGKPCDMKKWSKPLGQACGVEFYACHDTKVIRLVCPQNQKFDQNLGRCRMRHHYPLCWQTKPKLHDYNDNHKPQYHGHKKQHYGRDEQKYTKTDKLSQDSSKSMTQFIKTTDEKEKKYVVDVLNDTKTPFVHEHKTRFCDNVNNGIYHKNCSPYYIVCSASKRNYFSSCPDGQYWSGKSFSCEPKEQMKECVF</sequence>
<feature type="region of interest" description="Disordered" evidence="6">
    <location>
        <begin position="29"/>
        <end position="51"/>
    </location>
</feature>
<evidence type="ECO:0000259" key="8">
    <source>
        <dbReference type="PROSITE" id="PS50940"/>
    </source>
</evidence>
<keyword evidence="3" id="KW-0677">Repeat</keyword>
<dbReference type="InterPro" id="IPR051940">
    <property type="entry name" value="Chitin_bind-dev_reg"/>
</dbReference>
<evidence type="ECO:0000256" key="5">
    <source>
        <dbReference type="ARBA" id="ARBA00023180"/>
    </source>
</evidence>
<feature type="compositionally biased region" description="Basic and acidic residues" evidence="6">
    <location>
        <begin position="1380"/>
        <end position="1393"/>
    </location>
</feature>
<keyword evidence="5" id="KW-0325">Glycoprotein</keyword>
<dbReference type="Pfam" id="PF01607">
    <property type="entry name" value="CBM_14"/>
    <property type="match status" value="17"/>
</dbReference>
<dbReference type="SMART" id="SM00494">
    <property type="entry name" value="ChtBD2"/>
    <property type="match status" value="18"/>
</dbReference>
<feature type="domain" description="Chitin-binding type-2" evidence="8">
    <location>
        <begin position="1147"/>
        <end position="1203"/>
    </location>
</feature>
<feature type="compositionally biased region" description="Basic and acidic residues" evidence="6">
    <location>
        <begin position="31"/>
        <end position="43"/>
    </location>
</feature>
<dbReference type="GO" id="GO:0005576">
    <property type="term" value="C:extracellular region"/>
    <property type="evidence" value="ECO:0007669"/>
    <property type="project" value="InterPro"/>
</dbReference>
<dbReference type="InterPro" id="IPR036508">
    <property type="entry name" value="Chitin-bd_dom_sf"/>
</dbReference>
<dbReference type="Gene3D" id="2.170.140.10">
    <property type="entry name" value="Chitin binding domain"/>
    <property type="match status" value="7"/>
</dbReference>